<reference evidence="1 2" key="1">
    <citation type="submission" date="2017-07" db="EMBL/GenBank/DDBJ databases">
        <title>Draft whole genome sequences of clinical Proprionibacteriaceae strains.</title>
        <authorList>
            <person name="Bernier A.-M."/>
            <person name="Bernard K."/>
            <person name="Domingo M.-C."/>
        </authorList>
    </citation>
    <scope>NUCLEOTIDE SEQUENCE [LARGE SCALE GENOMIC DNA]</scope>
    <source>
        <strain evidence="1 2">NML 030167</strain>
    </source>
</reference>
<evidence type="ECO:0000313" key="2">
    <source>
        <dbReference type="Proteomes" id="UP000215896"/>
    </source>
</evidence>
<keyword evidence="2" id="KW-1185">Reference proteome</keyword>
<dbReference type="AlphaFoldDB" id="A0A255G3H8"/>
<dbReference type="EMBL" id="NMVO01000016">
    <property type="protein sequence ID" value="OYO10478.1"/>
    <property type="molecule type" value="Genomic_DNA"/>
</dbReference>
<dbReference type="OrthoDB" id="4244911at2"/>
<name>A0A255G3H8_9ACTN</name>
<sequence length="124" mass="13656">MQTSIHVPPGWPDSVRPPGAPDWEATAVAYLLDRCPADYRGYPVLRRHPVVLARFAAQFVESQLRASQAGLAGVRTSLGDRVSPQVLESAAEAWQEQTAQLVRVRRAVALVEEALRGKIFIARL</sequence>
<evidence type="ECO:0000313" key="1">
    <source>
        <dbReference type="EMBL" id="OYO10478.1"/>
    </source>
</evidence>
<dbReference type="Proteomes" id="UP000215896">
    <property type="component" value="Unassembled WGS sequence"/>
</dbReference>
<accession>A0A4R6LZM2</accession>
<organism evidence="1 2">
    <name type="scientific">Enemella evansiae</name>
    <dbReference type="NCBI Taxonomy" id="2016499"/>
    <lineage>
        <taxon>Bacteria</taxon>
        <taxon>Bacillati</taxon>
        <taxon>Actinomycetota</taxon>
        <taxon>Actinomycetes</taxon>
        <taxon>Propionibacteriales</taxon>
        <taxon>Propionibacteriaceae</taxon>
        <taxon>Enemella</taxon>
    </lineage>
</organism>
<proteinExistence type="predicted"/>
<protein>
    <submittedName>
        <fullName evidence="1">Uncharacterized protein</fullName>
    </submittedName>
</protein>
<accession>A0A255G3H8</accession>
<gene>
    <name evidence="1" type="ORF">CGZ94_15755</name>
</gene>
<dbReference type="RefSeq" id="WP_094358192.1">
    <property type="nucleotide sequence ID" value="NZ_NMVK01000016.1"/>
</dbReference>
<comment type="caution">
    <text evidence="1">The sequence shown here is derived from an EMBL/GenBank/DDBJ whole genome shotgun (WGS) entry which is preliminary data.</text>
</comment>